<dbReference type="PANTHER" id="PTHR31527">
    <property type="entry name" value="RE64534P"/>
    <property type="match status" value="1"/>
</dbReference>
<dbReference type="AlphaFoldDB" id="A0A382PNJ1"/>
<feature type="domain" description="DUF1989" evidence="1">
    <location>
        <begin position="44"/>
        <end position="204"/>
    </location>
</feature>
<dbReference type="InterPro" id="IPR006311">
    <property type="entry name" value="TAT_signal"/>
</dbReference>
<dbReference type="PANTHER" id="PTHR31527:SF0">
    <property type="entry name" value="RE64534P"/>
    <property type="match status" value="1"/>
</dbReference>
<dbReference type="Pfam" id="PF09347">
    <property type="entry name" value="DUF1989"/>
    <property type="match status" value="1"/>
</dbReference>
<accession>A0A382PNJ1</accession>
<sequence length="231" mass="25606">MSNEDARLSRRGFLGGTVAAAIGSSVGLGAPRQERPRRIVSTVTIPPQSGRGVFLERDQSIKVITPRGVQVSDLFAFVHDTPDEYLCPRTTMTRQRRLYPQVGQPFYSVKRRPLLMLEEDTVGVHDLFYPACDNYMYRDANHPSCRGNLNAVLAEMNFTPGGYAEPHNLFQNSPAIDMDGNLEVRQSLARPGDYVLLKALDDLLVIATSCSVESGRINGGECKEILLEVYS</sequence>
<evidence type="ECO:0000259" key="1">
    <source>
        <dbReference type="Pfam" id="PF09347"/>
    </source>
</evidence>
<name>A0A382PNJ1_9ZZZZ</name>
<dbReference type="InterPro" id="IPR018959">
    <property type="entry name" value="DUF1989"/>
</dbReference>
<dbReference type="EMBL" id="UINC01107862">
    <property type="protein sequence ID" value="SVC73552.1"/>
    <property type="molecule type" value="Genomic_DNA"/>
</dbReference>
<gene>
    <name evidence="2" type="ORF">METZ01_LOCUS326406</name>
</gene>
<dbReference type="InterPro" id="IPR019546">
    <property type="entry name" value="TAT_signal_bac_arc"/>
</dbReference>
<protein>
    <recommendedName>
        <fullName evidence="1">DUF1989 domain-containing protein</fullName>
    </recommendedName>
</protein>
<proteinExistence type="predicted"/>
<organism evidence="2">
    <name type="scientific">marine metagenome</name>
    <dbReference type="NCBI Taxonomy" id="408172"/>
    <lineage>
        <taxon>unclassified sequences</taxon>
        <taxon>metagenomes</taxon>
        <taxon>ecological metagenomes</taxon>
    </lineage>
</organism>
<reference evidence="2" key="1">
    <citation type="submission" date="2018-05" db="EMBL/GenBank/DDBJ databases">
        <authorList>
            <person name="Lanie J.A."/>
            <person name="Ng W.-L."/>
            <person name="Kazmierczak K.M."/>
            <person name="Andrzejewski T.M."/>
            <person name="Davidsen T.M."/>
            <person name="Wayne K.J."/>
            <person name="Tettelin H."/>
            <person name="Glass J.I."/>
            <person name="Rusch D."/>
            <person name="Podicherti R."/>
            <person name="Tsui H.-C.T."/>
            <person name="Winkler M.E."/>
        </authorList>
    </citation>
    <scope>NUCLEOTIDE SEQUENCE</scope>
</reference>
<dbReference type="NCBIfam" id="TIGR01409">
    <property type="entry name" value="TAT_signal_seq"/>
    <property type="match status" value="1"/>
</dbReference>
<dbReference type="PROSITE" id="PS51318">
    <property type="entry name" value="TAT"/>
    <property type="match status" value="1"/>
</dbReference>
<evidence type="ECO:0000313" key="2">
    <source>
        <dbReference type="EMBL" id="SVC73552.1"/>
    </source>
</evidence>